<keyword evidence="3" id="KW-1003">Cell membrane</keyword>
<dbReference type="HOGENOM" id="CLU_2897710_0_0_0"/>
<keyword evidence="9" id="KW-1185">Reference proteome</keyword>
<keyword evidence="4 7" id="KW-0812">Transmembrane</keyword>
<evidence type="ECO:0000256" key="7">
    <source>
        <dbReference type="SAM" id="Phobius"/>
    </source>
</evidence>
<feature type="transmembrane region" description="Helical" evidence="7">
    <location>
        <begin position="12"/>
        <end position="32"/>
    </location>
</feature>
<dbReference type="GO" id="GO:0015109">
    <property type="term" value="F:chromate transmembrane transporter activity"/>
    <property type="evidence" value="ECO:0007669"/>
    <property type="project" value="InterPro"/>
</dbReference>
<proteinExistence type="inferred from homology"/>
<keyword evidence="6 7" id="KW-0472">Membrane</keyword>
<comment type="similarity">
    <text evidence="2">Belongs to the chromate ion transporter (CHR) (TC 2.A.51) family.</text>
</comment>
<evidence type="ECO:0000256" key="2">
    <source>
        <dbReference type="ARBA" id="ARBA00005262"/>
    </source>
</evidence>
<sequence>MKITITENIRGSLFLSFAKIGLFTFGGGYAMISLIEAECVKKKNGNCLTIICDNLFDFLIFY</sequence>
<dbReference type="BioCyc" id="FSP457404-HMP:GTSQ-3624-MONOMER"/>
<evidence type="ECO:0000256" key="1">
    <source>
        <dbReference type="ARBA" id="ARBA00004651"/>
    </source>
</evidence>
<dbReference type="EMBL" id="AGWJ02000035">
    <property type="protein sequence ID" value="EHO77086.1"/>
    <property type="molecule type" value="Genomic_DNA"/>
</dbReference>
<dbReference type="AlphaFoldDB" id="H1PYS6"/>
<dbReference type="Proteomes" id="UP000003233">
    <property type="component" value="Unassembled WGS sequence"/>
</dbReference>
<protein>
    <submittedName>
        <fullName evidence="8">Uncharacterized protein</fullName>
    </submittedName>
</protein>
<name>H1PYS6_9FUSO</name>
<organism evidence="8 9">
    <name type="scientific">Fusobacterium ulcerans 12-1B</name>
    <dbReference type="NCBI Taxonomy" id="457404"/>
    <lineage>
        <taxon>Bacteria</taxon>
        <taxon>Fusobacteriati</taxon>
        <taxon>Fusobacteriota</taxon>
        <taxon>Fusobacteriia</taxon>
        <taxon>Fusobacteriales</taxon>
        <taxon>Fusobacteriaceae</taxon>
        <taxon>Fusobacterium</taxon>
    </lineage>
</organism>
<dbReference type="RefSeq" id="WP_008699555.1">
    <property type="nucleotide sequence ID" value="NZ_KE161012.1"/>
</dbReference>
<gene>
    <name evidence="8" type="ORF">HMPREF0402_03569</name>
</gene>
<dbReference type="Pfam" id="PF02417">
    <property type="entry name" value="Chromate_transp"/>
    <property type="match status" value="1"/>
</dbReference>
<keyword evidence="5 7" id="KW-1133">Transmembrane helix</keyword>
<evidence type="ECO:0000256" key="6">
    <source>
        <dbReference type="ARBA" id="ARBA00023136"/>
    </source>
</evidence>
<dbReference type="InterPro" id="IPR003370">
    <property type="entry name" value="Chromate_transpt"/>
</dbReference>
<evidence type="ECO:0000313" key="9">
    <source>
        <dbReference type="Proteomes" id="UP000003233"/>
    </source>
</evidence>
<dbReference type="PATRIC" id="fig|457404.5.peg.3457"/>
<evidence type="ECO:0000256" key="5">
    <source>
        <dbReference type="ARBA" id="ARBA00022989"/>
    </source>
</evidence>
<reference evidence="8 9" key="1">
    <citation type="submission" date="2012-07" db="EMBL/GenBank/DDBJ databases">
        <title>The Genome Sequence of Fusobacterium ulcerans 12_1B.</title>
        <authorList>
            <consortium name="The Broad Institute Genome Sequencing Platform"/>
            <person name="Earl A."/>
            <person name="Ward D."/>
            <person name="Feldgarden M."/>
            <person name="Gevers D."/>
            <person name="Strauss J."/>
            <person name="Ambrose C.E."/>
            <person name="Allen-Vercoe E."/>
            <person name="Walker B."/>
            <person name="Young S.K."/>
            <person name="Zeng Q."/>
            <person name="Gargeya S."/>
            <person name="Fitzgerald M."/>
            <person name="Haas B."/>
            <person name="Abouelleil A."/>
            <person name="Alvarado L."/>
            <person name="Arachchi H.M."/>
            <person name="Berlin A.M."/>
            <person name="Chapman S.B."/>
            <person name="Goldberg J."/>
            <person name="Griggs A."/>
            <person name="Gujja S."/>
            <person name="Hansen M."/>
            <person name="Howarth C."/>
            <person name="Imamovic A."/>
            <person name="Larimer J."/>
            <person name="McCowen C."/>
            <person name="Montmayeur A."/>
            <person name="Murphy C."/>
            <person name="Neiman D."/>
            <person name="Pearson M."/>
            <person name="Priest M."/>
            <person name="Roberts A."/>
            <person name="Saif S."/>
            <person name="Shea T."/>
            <person name="Sisk P."/>
            <person name="Sykes S."/>
            <person name="Wortman J."/>
            <person name="Nusbaum C."/>
            <person name="Birren B."/>
        </authorList>
    </citation>
    <scope>NUCLEOTIDE SEQUENCE [LARGE SCALE GENOMIC DNA]</scope>
    <source>
        <strain evidence="8 9">12_1B</strain>
    </source>
</reference>
<dbReference type="GO" id="GO:0005886">
    <property type="term" value="C:plasma membrane"/>
    <property type="evidence" value="ECO:0007669"/>
    <property type="project" value="UniProtKB-SubCell"/>
</dbReference>
<accession>H1PYS6</accession>
<evidence type="ECO:0000256" key="3">
    <source>
        <dbReference type="ARBA" id="ARBA00022475"/>
    </source>
</evidence>
<evidence type="ECO:0000313" key="8">
    <source>
        <dbReference type="EMBL" id="EHO77086.1"/>
    </source>
</evidence>
<comment type="caution">
    <text evidence="8">The sequence shown here is derived from an EMBL/GenBank/DDBJ whole genome shotgun (WGS) entry which is preliminary data.</text>
</comment>
<comment type="subcellular location">
    <subcellularLocation>
        <location evidence="1">Cell membrane</location>
        <topology evidence="1">Multi-pass membrane protein</topology>
    </subcellularLocation>
</comment>
<evidence type="ECO:0000256" key="4">
    <source>
        <dbReference type="ARBA" id="ARBA00022692"/>
    </source>
</evidence>